<name>A0ABD6CCE0_9EURY</name>
<evidence type="ECO:0000259" key="2">
    <source>
        <dbReference type="Pfam" id="PF26297"/>
    </source>
</evidence>
<dbReference type="InterPro" id="IPR058394">
    <property type="entry name" value="DUF8081"/>
</dbReference>
<gene>
    <name evidence="3" type="ORF">ACFR9U_07745</name>
</gene>
<feature type="domain" description="DUF8081" evidence="2">
    <location>
        <begin position="13"/>
        <end position="80"/>
    </location>
</feature>
<protein>
    <recommendedName>
        <fullName evidence="2">DUF8081 domain-containing protein</fullName>
    </recommendedName>
</protein>
<organism evidence="3 4">
    <name type="scientific">Halorientalis brevis</name>
    <dbReference type="NCBI Taxonomy" id="1126241"/>
    <lineage>
        <taxon>Archaea</taxon>
        <taxon>Methanobacteriati</taxon>
        <taxon>Methanobacteriota</taxon>
        <taxon>Stenosarchaea group</taxon>
        <taxon>Halobacteria</taxon>
        <taxon>Halobacteriales</taxon>
        <taxon>Haloarculaceae</taxon>
        <taxon>Halorientalis</taxon>
    </lineage>
</organism>
<comment type="caution">
    <text evidence="3">The sequence shown here is derived from an EMBL/GenBank/DDBJ whole genome shotgun (WGS) entry which is preliminary data.</text>
</comment>
<dbReference type="RefSeq" id="WP_247375839.1">
    <property type="nucleotide sequence ID" value="NZ_JALLGV010000001.1"/>
</dbReference>
<keyword evidence="4" id="KW-1185">Reference proteome</keyword>
<evidence type="ECO:0000256" key="1">
    <source>
        <dbReference type="SAM" id="MobiDB-lite"/>
    </source>
</evidence>
<dbReference type="AlphaFoldDB" id="A0ABD6CCE0"/>
<dbReference type="Pfam" id="PF26297">
    <property type="entry name" value="DUF8081"/>
    <property type="match status" value="1"/>
</dbReference>
<dbReference type="Proteomes" id="UP001597119">
    <property type="component" value="Unassembled WGS sequence"/>
</dbReference>
<evidence type="ECO:0000313" key="3">
    <source>
        <dbReference type="EMBL" id="MFD1586872.1"/>
    </source>
</evidence>
<dbReference type="EMBL" id="JBHUDJ010000003">
    <property type="protein sequence ID" value="MFD1586872.1"/>
    <property type="molecule type" value="Genomic_DNA"/>
</dbReference>
<feature type="region of interest" description="Disordered" evidence="1">
    <location>
        <begin position="78"/>
        <end position="102"/>
    </location>
</feature>
<accession>A0ABD6CCE0</accession>
<sequence>MEFVATLVTGSGYVVEIKPSARRSCPAVGTWVNTQGSVRRFETKPLARAWARTVSGPHATVWIQDAAPTDDRDVDGYLVGGDRRGRPRAGGDTAAQAELARY</sequence>
<proteinExistence type="predicted"/>
<evidence type="ECO:0000313" key="4">
    <source>
        <dbReference type="Proteomes" id="UP001597119"/>
    </source>
</evidence>
<reference evidence="3 4" key="1">
    <citation type="journal article" date="2019" name="Int. J. Syst. Evol. Microbiol.">
        <title>The Global Catalogue of Microorganisms (GCM) 10K type strain sequencing project: providing services to taxonomists for standard genome sequencing and annotation.</title>
        <authorList>
            <consortium name="The Broad Institute Genomics Platform"/>
            <consortium name="The Broad Institute Genome Sequencing Center for Infectious Disease"/>
            <person name="Wu L."/>
            <person name="Ma J."/>
        </authorList>
    </citation>
    <scope>NUCLEOTIDE SEQUENCE [LARGE SCALE GENOMIC DNA]</scope>
    <source>
        <strain evidence="3 4">CGMCC 1.12125</strain>
    </source>
</reference>